<dbReference type="PATRIC" id="fig|544718.51.peg.1138"/>
<dbReference type="InterPro" id="IPR011249">
    <property type="entry name" value="Metalloenz_LuxS/M16"/>
</dbReference>
<dbReference type="Gene3D" id="3.30.830.10">
    <property type="entry name" value="Metalloenzyme, LuxS/M16 peptidase-like"/>
    <property type="match status" value="2"/>
</dbReference>
<dbReference type="Pfam" id="PF05193">
    <property type="entry name" value="Peptidase_M16_C"/>
    <property type="match status" value="1"/>
</dbReference>
<evidence type="ECO:0000313" key="4">
    <source>
        <dbReference type="Proteomes" id="UP000093281"/>
    </source>
</evidence>
<dbReference type="InterPro" id="IPR011765">
    <property type="entry name" value="Pept_M16_N"/>
</dbReference>
<dbReference type="Pfam" id="PF00675">
    <property type="entry name" value="Peptidase_M16"/>
    <property type="match status" value="1"/>
</dbReference>
<dbReference type="PANTHER" id="PTHR11851">
    <property type="entry name" value="METALLOPROTEASE"/>
    <property type="match status" value="1"/>
</dbReference>
<proteinExistence type="predicted"/>
<organism evidence="3 4">
    <name type="scientific">Aliarcobacter thereius</name>
    <dbReference type="NCBI Taxonomy" id="544718"/>
    <lineage>
        <taxon>Bacteria</taxon>
        <taxon>Pseudomonadati</taxon>
        <taxon>Campylobacterota</taxon>
        <taxon>Epsilonproteobacteria</taxon>
        <taxon>Campylobacterales</taxon>
        <taxon>Arcobacteraceae</taxon>
        <taxon>Aliarcobacter</taxon>
    </lineage>
</organism>
<sequence length="412" mass="46309">MASTKKELVVNGIKIPVIFEEQKSLPILNIQFIFKNSGFIKDENKQGLAYLSSKILNEGSSNLKATKFAEKLDENAITLYSSIGFETLILELSSLNEKRDIAINMFQKLIKSPNFSEDALKKVKTLAIGNLKRKENDFDDMASKGLNALLYKNTPLANPASGTVESISNISLKDIENFIKNAFTLNNLTIVAGGDISFEELKDILTPILTSLNIGKIEKDKRIDFTSKKDLKIIKKDTEQAYIYFGSSFNAQKREEDNYKAKVASFILGGSGFGSRLMEEIRVKRGLAYSAYASININKSYSSFTGYLQTKNESSDEAKELVISLVEEFVKNGVTKEELEAAKNFLSGSEPLRTETLAQRLNRAFILDFKGLAQDYPKNELEKIQNLKLEDLNNYIKTHTELNNLTFFIVRN</sequence>
<dbReference type="EMBL" id="LCUJ01000003">
    <property type="protein sequence ID" value="OCL99352.1"/>
    <property type="molecule type" value="Genomic_DNA"/>
</dbReference>
<dbReference type="AlphaFoldDB" id="A0A1C0B742"/>
<dbReference type="InterPro" id="IPR007863">
    <property type="entry name" value="Peptidase_M16_C"/>
</dbReference>
<evidence type="ECO:0000259" key="2">
    <source>
        <dbReference type="Pfam" id="PF05193"/>
    </source>
</evidence>
<name>A0A1C0B742_9BACT</name>
<evidence type="ECO:0000313" key="3">
    <source>
        <dbReference type="EMBL" id="OCL99352.1"/>
    </source>
</evidence>
<dbReference type="OrthoDB" id="9811314at2"/>
<dbReference type="PANTHER" id="PTHR11851:SF225">
    <property type="entry name" value="NON-PEPTIDASE HOMOLOG YMXG"/>
    <property type="match status" value="1"/>
</dbReference>
<dbReference type="STRING" id="544718.AAX25_01296"/>
<dbReference type="Proteomes" id="UP000093281">
    <property type="component" value="Unassembled WGS sequence"/>
</dbReference>
<reference evidence="4" key="1">
    <citation type="submission" date="2015-05" db="EMBL/GenBank/DDBJ databases">
        <authorList>
            <person name="Rovetto F."/>
            <person name="Cocolin L."/>
            <person name="Illeghems K."/>
            <person name="Van Nieuwerburgh F."/>
            <person name="Houf K."/>
        </authorList>
    </citation>
    <scope>NUCLEOTIDE SEQUENCE [LARGE SCALE GENOMIC DNA]</scope>
    <source>
        <strain evidence="4">DU22</strain>
    </source>
</reference>
<comment type="caution">
    <text evidence="3">The sequence shown here is derived from an EMBL/GenBank/DDBJ whole genome shotgun (WGS) entry which is preliminary data.</text>
</comment>
<dbReference type="GO" id="GO:0046872">
    <property type="term" value="F:metal ion binding"/>
    <property type="evidence" value="ECO:0007669"/>
    <property type="project" value="InterPro"/>
</dbReference>
<protein>
    <submittedName>
        <fullName evidence="3">Peptidase M16 inactive domain protein</fullName>
    </submittedName>
</protein>
<evidence type="ECO:0000259" key="1">
    <source>
        <dbReference type="Pfam" id="PF00675"/>
    </source>
</evidence>
<feature type="domain" description="Peptidase M16 N-terminal" evidence="1">
    <location>
        <begin position="42"/>
        <end position="163"/>
    </location>
</feature>
<accession>A0A1C0B742</accession>
<feature type="domain" description="Peptidase M16 C-terminal" evidence="2">
    <location>
        <begin position="169"/>
        <end position="344"/>
    </location>
</feature>
<dbReference type="InterPro" id="IPR050361">
    <property type="entry name" value="MPP/UQCRC_Complex"/>
</dbReference>
<gene>
    <name evidence="3" type="ORF">AAX29_01164</name>
</gene>
<dbReference type="SUPFAM" id="SSF63411">
    <property type="entry name" value="LuxS/MPP-like metallohydrolase"/>
    <property type="match status" value="2"/>
</dbReference>
<dbReference type="RefSeq" id="WP_083196674.1">
    <property type="nucleotide sequence ID" value="NZ_LCUJ01000003.1"/>
</dbReference>